<evidence type="ECO:0000313" key="2">
    <source>
        <dbReference type="EMBL" id="KAK9817439.1"/>
    </source>
</evidence>
<dbReference type="Proteomes" id="UP001438707">
    <property type="component" value="Unassembled WGS sequence"/>
</dbReference>
<proteinExistence type="predicted"/>
<protein>
    <submittedName>
        <fullName evidence="2">Uncharacterized protein</fullName>
    </submittedName>
</protein>
<accession>A0AAW1QB07</accession>
<keyword evidence="3" id="KW-1185">Reference proteome</keyword>
<dbReference type="EMBL" id="JALJOS010000070">
    <property type="protein sequence ID" value="KAK9817439.1"/>
    <property type="molecule type" value="Genomic_DNA"/>
</dbReference>
<dbReference type="AlphaFoldDB" id="A0AAW1QB07"/>
<name>A0AAW1QB07_9CHLO</name>
<dbReference type="EMBL" id="JALJOS010000070">
    <property type="protein sequence ID" value="KAK9817425.1"/>
    <property type="molecule type" value="Genomic_DNA"/>
</dbReference>
<sequence>MQEVRREEKSAYGNFSEVWWLTLCHMTDCLSRQAAQAGLDQIIMAPVGNGIFFGSQQAMHSKPCSDSSLRDQVISTTISYNLCVRWLS</sequence>
<gene>
    <name evidence="1" type="ORF">WJX74_000457</name>
    <name evidence="2" type="ORF">WJX74_005812</name>
</gene>
<reference evidence="2" key="2">
    <citation type="submission" date="2024-04" db="EMBL/GenBank/DDBJ databases">
        <authorList>
            <person name="Dal Grande F."/>
            <person name="Keller J."/>
            <person name="Delaux P.-M."/>
        </authorList>
    </citation>
    <scope>NUCLEOTIDE SEQUENCE</scope>
    <source>
        <strain evidence="2">SAG 2145</strain>
    </source>
</reference>
<evidence type="ECO:0000313" key="3">
    <source>
        <dbReference type="Proteomes" id="UP001438707"/>
    </source>
</evidence>
<organism evidence="2 3">
    <name type="scientific">Apatococcus lobatus</name>
    <dbReference type="NCBI Taxonomy" id="904363"/>
    <lineage>
        <taxon>Eukaryota</taxon>
        <taxon>Viridiplantae</taxon>
        <taxon>Chlorophyta</taxon>
        <taxon>core chlorophytes</taxon>
        <taxon>Trebouxiophyceae</taxon>
        <taxon>Chlorellales</taxon>
        <taxon>Chlorellaceae</taxon>
        <taxon>Apatococcus</taxon>
    </lineage>
</organism>
<comment type="caution">
    <text evidence="2">The sequence shown here is derived from an EMBL/GenBank/DDBJ whole genome shotgun (WGS) entry which is preliminary data.</text>
</comment>
<evidence type="ECO:0000313" key="1">
    <source>
        <dbReference type="EMBL" id="KAK9817425.1"/>
    </source>
</evidence>
<reference evidence="2 3" key="1">
    <citation type="journal article" date="2024" name="Nat. Commun.">
        <title>Phylogenomics reveals the evolutionary origins of lichenization in chlorophyte algae.</title>
        <authorList>
            <person name="Puginier C."/>
            <person name="Libourel C."/>
            <person name="Otte J."/>
            <person name="Skaloud P."/>
            <person name="Haon M."/>
            <person name="Grisel S."/>
            <person name="Petersen M."/>
            <person name="Berrin J.G."/>
            <person name="Delaux P.M."/>
            <person name="Dal Grande F."/>
            <person name="Keller J."/>
        </authorList>
    </citation>
    <scope>NUCLEOTIDE SEQUENCE [LARGE SCALE GENOMIC DNA]</scope>
    <source>
        <strain evidence="2 3">SAG 2145</strain>
    </source>
</reference>